<evidence type="ECO:0000313" key="5">
    <source>
        <dbReference type="Proteomes" id="UP001165060"/>
    </source>
</evidence>
<dbReference type="PANTHER" id="PTHR14499">
    <property type="entry name" value="POTASSIUM CHANNEL TETRAMERIZATION DOMAIN-CONTAINING"/>
    <property type="match status" value="1"/>
</dbReference>
<comment type="caution">
    <text evidence="4">The sequence shown here is derived from an EMBL/GenBank/DDBJ whole genome shotgun (WGS) entry which is preliminary data.</text>
</comment>
<evidence type="ECO:0000256" key="1">
    <source>
        <dbReference type="SAM" id="Coils"/>
    </source>
</evidence>
<feature type="region of interest" description="Disordered" evidence="2">
    <location>
        <begin position="231"/>
        <end position="275"/>
    </location>
</feature>
<dbReference type="Gene3D" id="3.30.710.10">
    <property type="entry name" value="Potassium Channel Kv1.1, Chain A"/>
    <property type="match status" value="1"/>
</dbReference>
<dbReference type="SMART" id="SM00225">
    <property type="entry name" value="BTB"/>
    <property type="match status" value="1"/>
</dbReference>
<evidence type="ECO:0000313" key="4">
    <source>
        <dbReference type="EMBL" id="GMI52594.1"/>
    </source>
</evidence>
<keyword evidence="5" id="KW-1185">Reference proteome</keyword>
<dbReference type="InterPro" id="IPR003131">
    <property type="entry name" value="T1-type_BTB"/>
</dbReference>
<organism evidence="4 5">
    <name type="scientific">Tetraparma gracilis</name>
    <dbReference type="NCBI Taxonomy" id="2962635"/>
    <lineage>
        <taxon>Eukaryota</taxon>
        <taxon>Sar</taxon>
        <taxon>Stramenopiles</taxon>
        <taxon>Ochrophyta</taxon>
        <taxon>Bolidophyceae</taxon>
        <taxon>Parmales</taxon>
        <taxon>Triparmaceae</taxon>
        <taxon>Tetraparma</taxon>
    </lineage>
</organism>
<protein>
    <recommendedName>
        <fullName evidence="3">BTB domain-containing protein</fullName>
    </recommendedName>
</protein>
<evidence type="ECO:0000256" key="2">
    <source>
        <dbReference type="SAM" id="MobiDB-lite"/>
    </source>
</evidence>
<feature type="compositionally biased region" description="Gly residues" evidence="2">
    <location>
        <begin position="314"/>
        <end position="327"/>
    </location>
</feature>
<dbReference type="InterPro" id="IPR000210">
    <property type="entry name" value="BTB/POZ_dom"/>
</dbReference>
<feature type="region of interest" description="Disordered" evidence="2">
    <location>
        <begin position="305"/>
        <end position="327"/>
    </location>
</feature>
<dbReference type="InterPro" id="IPR011333">
    <property type="entry name" value="SKP1/BTB/POZ_sf"/>
</dbReference>
<dbReference type="EMBL" id="BRYB01006595">
    <property type="protein sequence ID" value="GMI52594.1"/>
    <property type="molecule type" value="Genomic_DNA"/>
</dbReference>
<keyword evidence="1" id="KW-0175">Coiled coil</keyword>
<evidence type="ECO:0000259" key="3">
    <source>
        <dbReference type="SMART" id="SM00225"/>
    </source>
</evidence>
<feature type="coiled-coil region" evidence="1">
    <location>
        <begin position="17"/>
        <end position="51"/>
    </location>
</feature>
<feature type="domain" description="BTB" evidence="3">
    <location>
        <begin position="91"/>
        <end position="190"/>
    </location>
</feature>
<dbReference type="Pfam" id="PF02214">
    <property type="entry name" value="BTB_2"/>
    <property type="match status" value="1"/>
</dbReference>
<accession>A0ABQ6NAU7</accession>
<sequence length="352" mass="40534">MDHEREAVIDDVLGGIQQRLSLEATVLEQRAAELKTEAYKLARQRAFLREERRKAREDALAISQDKEEFEMMKRDDWFPGEYLKGGAPSFRKVKINVGGQLFELSEVLLNREPGSLLAALLEDDSPLADGEEGVVHVDRDWWTFRHILKFLRDGVLPRDKELLTLLYKEASFWRMRHLKQAIEEERLNLSRRIIKWDEEEGELVEEDVKVDKWYKELPNWWESAEKREKRRSKERKREKKDKKKGKKVLVSRGDDEDDDGGKGSGDDSDKDWWTGAEYNGKKYSTLSSDRRKVIASDDEDEDAIPMLSTTWSSKGGGYRSSGFGGGGRSTLSNSVDGLFGNYGDYCYPGVSH</sequence>
<gene>
    <name evidence="4" type="ORF">TeGR_g6082</name>
</gene>
<feature type="compositionally biased region" description="Basic and acidic residues" evidence="2">
    <location>
        <begin position="260"/>
        <end position="272"/>
    </location>
</feature>
<dbReference type="Proteomes" id="UP001165060">
    <property type="component" value="Unassembled WGS sequence"/>
</dbReference>
<dbReference type="SUPFAM" id="SSF54695">
    <property type="entry name" value="POZ domain"/>
    <property type="match status" value="1"/>
</dbReference>
<dbReference type="CDD" id="cd18316">
    <property type="entry name" value="BTB_POZ_KCTD-like"/>
    <property type="match status" value="1"/>
</dbReference>
<feature type="compositionally biased region" description="Basic residues" evidence="2">
    <location>
        <begin position="231"/>
        <end position="249"/>
    </location>
</feature>
<proteinExistence type="predicted"/>
<reference evidence="4 5" key="1">
    <citation type="journal article" date="2023" name="Commun. Biol.">
        <title>Genome analysis of Parmales, the sister group of diatoms, reveals the evolutionary specialization of diatoms from phago-mixotrophs to photoautotrophs.</title>
        <authorList>
            <person name="Ban H."/>
            <person name="Sato S."/>
            <person name="Yoshikawa S."/>
            <person name="Yamada K."/>
            <person name="Nakamura Y."/>
            <person name="Ichinomiya M."/>
            <person name="Sato N."/>
            <person name="Blanc-Mathieu R."/>
            <person name="Endo H."/>
            <person name="Kuwata A."/>
            <person name="Ogata H."/>
        </authorList>
    </citation>
    <scope>NUCLEOTIDE SEQUENCE [LARGE SCALE GENOMIC DNA]</scope>
</reference>
<name>A0ABQ6NAU7_9STRA</name>
<dbReference type="PANTHER" id="PTHR14499:SF136">
    <property type="entry name" value="GH08630P"/>
    <property type="match status" value="1"/>
</dbReference>